<comment type="caution">
    <text evidence="2">The sequence shown here is derived from an EMBL/GenBank/DDBJ whole genome shotgun (WGS) entry which is preliminary data.</text>
</comment>
<keyword evidence="1" id="KW-1133">Transmembrane helix</keyword>
<feature type="transmembrane region" description="Helical" evidence="1">
    <location>
        <begin position="146"/>
        <end position="165"/>
    </location>
</feature>
<name>A0A1G2RBJ0_9BACT</name>
<protein>
    <submittedName>
        <fullName evidence="2">Uncharacterized protein</fullName>
    </submittedName>
</protein>
<proteinExistence type="predicted"/>
<evidence type="ECO:0000256" key="1">
    <source>
        <dbReference type="SAM" id="Phobius"/>
    </source>
</evidence>
<evidence type="ECO:0000313" key="3">
    <source>
        <dbReference type="Proteomes" id="UP000178613"/>
    </source>
</evidence>
<gene>
    <name evidence="2" type="ORF">A3D64_00890</name>
</gene>
<keyword evidence="1" id="KW-0812">Transmembrane</keyword>
<evidence type="ECO:0000313" key="2">
    <source>
        <dbReference type="EMBL" id="OHA70216.1"/>
    </source>
</evidence>
<dbReference type="EMBL" id="MHUB01000031">
    <property type="protein sequence ID" value="OHA70216.1"/>
    <property type="molecule type" value="Genomic_DNA"/>
</dbReference>
<keyword evidence="1" id="KW-0472">Membrane</keyword>
<dbReference type="Proteomes" id="UP000178613">
    <property type="component" value="Unassembled WGS sequence"/>
</dbReference>
<organism evidence="2 3">
    <name type="scientific">Candidatus Wildermuthbacteria bacterium RIFCSPHIGHO2_02_FULL_49_9</name>
    <dbReference type="NCBI Taxonomy" id="1802456"/>
    <lineage>
        <taxon>Bacteria</taxon>
        <taxon>Candidatus Wildermuthiibacteriota</taxon>
    </lineage>
</organism>
<dbReference type="AlphaFoldDB" id="A0A1G2RBJ0"/>
<sequence length="192" mass="20451">MKLNNSSIKKKGAVPVGRAPVLIWECREHIGLPLLSGVVVPLGPATVRETTTDTAIPPGVAVLVVLVLVTTKRLPCGHDVFSLPGKLEAGIGSLPVLMGSGDPFRKCRWISAPVTGPSTPARLNSAVAPAGQSHGKSSLPVSNTPVSLHFVHFGMVFLLSRFVILSRHRAQISRKYSILRTESQGHVLVHNI</sequence>
<accession>A0A1G2RBJ0</accession>
<reference evidence="2 3" key="1">
    <citation type="journal article" date="2016" name="Nat. Commun.">
        <title>Thousands of microbial genomes shed light on interconnected biogeochemical processes in an aquifer system.</title>
        <authorList>
            <person name="Anantharaman K."/>
            <person name="Brown C.T."/>
            <person name="Hug L.A."/>
            <person name="Sharon I."/>
            <person name="Castelle C.J."/>
            <person name="Probst A.J."/>
            <person name="Thomas B.C."/>
            <person name="Singh A."/>
            <person name="Wilkins M.J."/>
            <person name="Karaoz U."/>
            <person name="Brodie E.L."/>
            <person name="Williams K.H."/>
            <person name="Hubbard S.S."/>
            <person name="Banfield J.F."/>
        </authorList>
    </citation>
    <scope>NUCLEOTIDE SEQUENCE [LARGE SCALE GENOMIC DNA]</scope>
</reference>